<dbReference type="EMBL" id="QGDJ01000004">
    <property type="protein sequence ID" value="PWJ19280.1"/>
    <property type="molecule type" value="Genomic_DNA"/>
</dbReference>
<proteinExistence type="predicted"/>
<dbReference type="EMBL" id="UETC01000004">
    <property type="protein sequence ID" value="SSA45942.1"/>
    <property type="molecule type" value="Genomic_DNA"/>
</dbReference>
<sequence length="326" mass="35961">MPTNDPDSAIPGPLTPLRAQLGEDGWLEELGPRHLAMFQPRGNTLLVEFEALAPLLRRKSAEPWSAGLARKRGWSTLTIVSRGRTWFRDPAVFDFFDDLTDGGFFDDYDSVVFAGAGVKGYAAAAFSVAAPGSTVFLCAPFATLDPNETPWEHRFRGDRSLSFGPRYGYAPDMVDAAARVYVVTDPAEPADAMHASLFRGPHVVHLRAHHGGPRLGARLEAMGLLDQLFSEAEQGTLTPQRFARAWRARHRDEVWLSNVLRKLDTMRRPWLQAVFAGAMYDRTGAASARRRLNEALARLKEEGKRPPAGREPAPDSDSGRLLLAGE</sequence>
<evidence type="ECO:0000313" key="5">
    <source>
        <dbReference type="Proteomes" id="UP000251571"/>
    </source>
</evidence>
<reference evidence="5" key="2">
    <citation type="submission" date="2016-10" db="EMBL/GenBank/DDBJ databases">
        <authorList>
            <person name="Varghese N."/>
            <person name="Submissions S."/>
        </authorList>
    </citation>
    <scope>NUCLEOTIDE SEQUENCE [LARGE SCALE GENOMIC DNA]</scope>
    <source>
        <strain evidence="5">DSM 25227</strain>
    </source>
</reference>
<evidence type="ECO:0000313" key="3">
    <source>
        <dbReference type="EMBL" id="SSA45942.1"/>
    </source>
</evidence>
<evidence type="ECO:0000313" key="2">
    <source>
        <dbReference type="EMBL" id="PWJ19280.1"/>
    </source>
</evidence>
<feature type="region of interest" description="Disordered" evidence="1">
    <location>
        <begin position="299"/>
        <end position="326"/>
    </location>
</feature>
<reference evidence="3" key="1">
    <citation type="submission" date="2016-10" db="EMBL/GenBank/DDBJ databases">
        <authorList>
            <person name="Cai Z."/>
        </authorList>
    </citation>
    <scope>NUCLEOTIDE SEQUENCE [LARGE SCALE GENOMIC DNA]</scope>
    <source>
        <strain evidence="3">DSM 25227</strain>
    </source>
</reference>
<evidence type="ECO:0008006" key="6">
    <source>
        <dbReference type="Google" id="ProtNLM"/>
    </source>
</evidence>
<reference evidence="2 4" key="3">
    <citation type="submission" date="2018-03" db="EMBL/GenBank/DDBJ databases">
        <title>Genomic Encyclopedia of Archaeal and Bacterial Type Strains, Phase II (KMG-II): from individual species to whole genera.</title>
        <authorList>
            <person name="Goeker M."/>
        </authorList>
    </citation>
    <scope>NUCLEOTIDE SEQUENCE [LARGE SCALE GENOMIC DNA]</scope>
    <source>
        <strain evidence="2 4">DSM 25227</strain>
    </source>
</reference>
<organism evidence="3 5">
    <name type="scientific">Jannaschia seohaensis</name>
    <dbReference type="NCBI Taxonomy" id="475081"/>
    <lineage>
        <taxon>Bacteria</taxon>
        <taxon>Pseudomonadati</taxon>
        <taxon>Pseudomonadota</taxon>
        <taxon>Alphaproteobacteria</taxon>
        <taxon>Rhodobacterales</taxon>
        <taxon>Roseobacteraceae</taxon>
        <taxon>Jannaschia</taxon>
    </lineage>
</organism>
<dbReference type="Proteomes" id="UP000245839">
    <property type="component" value="Unassembled WGS sequence"/>
</dbReference>
<dbReference type="Proteomes" id="UP000251571">
    <property type="component" value="Unassembled WGS sequence"/>
</dbReference>
<evidence type="ECO:0000256" key="1">
    <source>
        <dbReference type="SAM" id="MobiDB-lite"/>
    </source>
</evidence>
<dbReference type="OrthoDB" id="7840273at2"/>
<accession>A0A2Y9C0C5</accession>
<gene>
    <name evidence="2" type="ORF">BCF38_104214</name>
    <name evidence="3" type="ORF">SAMN05421539_104214</name>
</gene>
<protein>
    <recommendedName>
        <fullName evidence="6">Phosphoadenosine phosphosulfate reductase</fullName>
    </recommendedName>
</protein>
<name>A0A2Y9C0C5_9RHOB</name>
<evidence type="ECO:0000313" key="4">
    <source>
        <dbReference type="Proteomes" id="UP000245839"/>
    </source>
</evidence>
<keyword evidence="4" id="KW-1185">Reference proteome</keyword>
<dbReference type="AlphaFoldDB" id="A0A2Y9C0C5"/>
<dbReference type="RefSeq" id="WP_109564382.1">
    <property type="nucleotide sequence ID" value="NZ_QGDJ01000004.1"/>
</dbReference>